<dbReference type="GO" id="GO:0030313">
    <property type="term" value="C:cell envelope"/>
    <property type="evidence" value="ECO:0007669"/>
    <property type="project" value="UniProtKB-SubCell"/>
</dbReference>
<keyword evidence="4" id="KW-0676">Redox-active center</keyword>
<accession>A0A1I6RAP9</accession>
<dbReference type="InterPro" id="IPR036249">
    <property type="entry name" value="Thioredoxin-like_sf"/>
</dbReference>
<gene>
    <name evidence="6" type="ORF">SAMN05660206_103292</name>
</gene>
<name>A0A1I6RAP9_9SPHI</name>
<dbReference type="GO" id="GO:0016209">
    <property type="term" value="F:antioxidant activity"/>
    <property type="evidence" value="ECO:0007669"/>
    <property type="project" value="InterPro"/>
</dbReference>
<dbReference type="InterPro" id="IPR025380">
    <property type="entry name" value="DUF4369"/>
</dbReference>
<dbReference type="Gene3D" id="3.40.30.10">
    <property type="entry name" value="Glutaredoxin"/>
    <property type="match status" value="1"/>
</dbReference>
<proteinExistence type="predicted"/>
<dbReference type="SUPFAM" id="SSF52833">
    <property type="entry name" value="Thioredoxin-like"/>
    <property type="match status" value="1"/>
</dbReference>
<dbReference type="PROSITE" id="PS00194">
    <property type="entry name" value="THIOREDOXIN_1"/>
    <property type="match status" value="1"/>
</dbReference>
<dbReference type="OrthoDB" id="750178at2"/>
<keyword evidence="3" id="KW-1015">Disulfide bond</keyword>
<dbReference type="PROSITE" id="PS51352">
    <property type="entry name" value="THIOREDOXIN_2"/>
    <property type="match status" value="1"/>
</dbReference>
<feature type="domain" description="Thioredoxin" evidence="5">
    <location>
        <begin position="238"/>
        <end position="378"/>
    </location>
</feature>
<dbReference type="RefSeq" id="WP_093364490.1">
    <property type="nucleotide sequence ID" value="NZ_FOZZ01000003.1"/>
</dbReference>
<dbReference type="InterPro" id="IPR050553">
    <property type="entry name" value="Thioredoxin_ResA/DsbE_sf"/>
</dbReference>
<dbReference type="Pfam" id="PF00578">
    <property type="entry name" value="AhpC-TSA"/>
    <property type="match status" value="1"/>
</dbReference>
<reference evidence="6 7" key="1">
    <citation type="submission" date="2016-10" db="EMBL/GenBank/DDBJ databases">
        <authorList>
            <person name="de Groot N.N."/>
        </authorList>
    </citation>
    <scope>NUCLEOTIDE SEQUENCE [LARGE SCALE GENOMIC DNA]</scope>
    <source>
        <strain evidence="6 7">DSM 22789</strain>
    </source>
</reference>
<dbReference type="InterPro" id="IPR000866">
    <property type="entry name" value="AhpC/TSA"/>
</dbReference>
<evidence type="ECO:0000313" key="6">
    <source>
        <dbReference type="EMBL" id="SFS61809.1"/>
    </source>
</evidence>
<evidence type="ECO:0000259" key="5">
    <source>
        <dbReference type="PROSITE" id="PS51352"/>
    </source>
</evidence>
<dbReference type="GO" id="GO:0017004">
    <property type="term" value="P:cytochrome complex assembly"/>
    <property type="evidence" value="ECO:0007669"/>
    <property type="project" value="UniProtKB-KW"/>
</dbReference>
<keyword evidence="2" id="KW-0201">Cytochrome c-type biogenesis</keyword>
<dbReference type="InterPro" id="IPR013766">
    <property type="entry name" value="Thioredoxin_domain"/>
</dbReference>
<organism evidence="6 7">
    <name type="scientific">Sphingobacterium wenxiniae</name>
    <dbReference type="NCBI Taxonomy" id="683125"/>
    <lineage>
        <taxon>Bacteria</taxon>
        <taxon>Pseudomonadati</taxon>
        <taxon>Bacteroidota</taxon>
        <taxon>Sphingobacteriia</taxon>
        <taxon>Sphingobacteriales</taxon>
        <taxon>Sphingobacteriaceae</taxon>
        <taxon>Sphingobacterium</taxon>
    </lineage>
</organism>
<comment type="subcellular location">
    <subcellularLocation>
        <location evidence="1">Cell envelope</location>
    </subcellularLocation>
</comment>
<evidence type="ECO:0000256" key="3">
    <source>
        <dbReference type="ARBA" id="ARBA00023157"/>
    </source>
</evidence>
<evidence type="ECO:0000256" key="4">
    <source>
        <dbReference type="ARBA" id="ARBA00023284"/>
    </source>
</evidence>
<dbReference type="PANTHER" id="PTHR42852">
    <property type="entry name" value="THIOL:DISULFIDE INTERCHANGE PROTEIN DSBE"/>
    <property type="match status" value="1"/>
</dbReference>
<evidence type="ECO:0000313" key="7">
    <source>
        <dbReference type="Proteomes" id="UP000198785"/>
    </source>
</evidence>
<evidence type="ECO:0000256" key="2">
    <source>
        <dbReference type="ARBA" id="ARBA00022748"/>
    </source>
</evidence>
<dbReference type="STRING" id="683125.SAMN05660206_103292"/>
<dbReference type="CDD" id="cd02966">
    <property type="entry name" value="TlpA_like_family"/>
    <property type="match status" value="1"/>
</dbReference>
<dbReference type="EMBL" id="FOZZ01000003">
    <property type="protein sequence ID" value="SFS61809.1"/>
    <property type="molecule type" value="Genomic_DNA"/>
</dbReference>
<keyword evidence="7" id="KW-1185">Reference proteome</keyword>
<dbReference type="AlphaFoldDB" id="A0A1I6RAP9"/>
<evidence type="ECO:0000256" key="1">
    <source>
        <dbReference type="ARBA" id="ARBA00004196"/>
    </source>
</evidence>
<dbReference type="InterPro" id="IPR017937">
    <property type="entry name" value="Thioredoxin_CS"/>
</dbReference>
<dbReference type="GO" id="GO:0016491">
    <property type="term" value="F:oxidoreductase activity"/>
    <property type="evidence" value="ECO:0007669"/>
    <property type="project" value="InterPro"/>
</dbReference>
<protein>
    <submittedName>
        <fullName evidence="6">Peroxiredoxin</fullName>
    </submittedName>
</protein>
<dbReference type="PANTHER" id="PTHR42852:SF6">
    <property type="entry name" value="THIOL:DISULFIDE INTERCHANGE PROTEIN DSBE"/>
    <property type="match status" value="1"/>
</dbReference>
<dbReference type="Pfam" id="PF14289">
    <property type="entry name" value="DUF4369"/>
    <property type="match status" value="1"/>
</dbReference>
<dbReference type="Proteomes" id="UP000198785">
    <property type="component" value="Unassembled WGS sequence"/>
</dbReference>
<sequence length="378" mass="41735">MKKGIVTVLGALPVLLFAQEDFTLKGKIGQTQPEAKIFIQYNDKGQNILDSAKVNNGEFKYQGSVSAPVKAFLALSEEGKSMQELQQGGAMPQTNMVYLSKGVIKVEGQNLESASVSGNRINDDFAVYQKEISFVREGFAALNEEFMAASEEQKKSEEFIGGLQERAAAIYEKQNEINKAYVENNKDSYVSLTILDELISPENVIDFVKPAFASLSTDLKNSTLGKSLEDKMTKMGKLAVGAVAPDFTLPDTAGNELSLSSLRGKYVLVDFWASWCGPCRHENPVVVAAYNKFKDKNFTVLGVSLDRPGRKDDWLKAIEADKLEQWPHVSDLKFWNSIVVELYAIRGIPQNYLIDPEGKIVASNLRGEALEAKLAEVL</sequence>